<keyword evidence="13" id="KW-1185">Reference proteome</keyword>
<evidence type="ECO:0000259" key="7">
    <source>
        <dbReference type="PROSITE" id="PS50016"/>
    </source>
</evidence>
<dbReference type="InterPro" id="IPR013083">
    <property type="entry name" value="Znf_RING/FYVE/PHD"/>
</dbReference>
<sequence length="1737" mass="189654">MVDGDSEGGRGSSFRALNHANNPGAVSPSDGAQPRASQAEAMPDDLSPSNGNLQASDSSHHTASHSANVHLVAERDAQSTPPAPSATTQPAAPSQSQSATMSASAPAHAPAKDDTPASTSGYGTRSRNRPGTARINYAEDIEMDFEMPANAAAAANGNNGTSSERTTRSPAASGLDATQSPAPSAKRGPAAATNGTPVSGAASRDSSIPGTSTFNANPNATAATAQGKKRKAGGSHGANSNAPPASAAATSTAVRRKDALVAANMRRETNMMTFEKCGATLNDKQQLEADDGTVLAVDGKIFPTPLERMNSRKIPNRPTQITNCFADHVYLVCEPPGEPYYLCRIMEFLHANINDPNAPAPVDSLRVNWYYRPRDVLRYNNDTRLVYGTMHSDICPIASLRGKCNIKHRSEIDDLEEFRRTKDSFWFNQVFDRFIHRWYDVIPVAAVINVPEKVKKALDERWKFVVVETSRVKELTSAVKTCKRCSGYCATNDSVECAVCHNTYHMNCVRPPLLKKPSRGFAWACGPCGRAQERKLEARRTPIIGEAGISQEEEEQVDEEEEDAGALINTTAPSPSGSDAPVDDHPATQAEIALAKMWPMRYLGIHCRVEDALQYDDRAIYPRASSRLGPRHQANVNVWHGRPVELVKPSEARKRFRAAGHKKDNKAKESAQAVEAERAEKAKRPKWVQDEPPGYVRRGEDFPNDDPRCTAKTIFKMPESSRGEDDAPADREKLVDDYMARAKAECAKVIGVLEYGTNFLTKAIELFYAHNYDADAAIEALKKVNRKKDLREPEPNKEERKRFEEGVAKYGSELRNVRVHVRTMSHADVVRYYYMWKKTPRGKEIWGNFDGRKGKNQKLADPASKLVDDIADDVDDSAFDVGKAEKLKKNFICKFCSTKKSRQWRRAPGVAPGQTVLADGRSKEKGTHLIPGLCQRCARLWRKYAIKYEDAEELIKKISATGGKKWRKMIDQELMDEVNAAQNAPPEPIASIEPTSDTLTLQAEPPRKKQKGVIAAPEKEPAQQTPVEQPKKKVAPPPKPPTPPPQPVMPKMRELPCAVCLQLEPLGDQRLVCKECRLTVHRQCYGVTESRSGKWVCDQCKNDKKETVSYTYECVLCPIKETVQELIEPPKVSHKKKSDKEREKERLEKELRVQKLKEYQQQQRDRGRPELPREPLKKTAENNWVHLHCAVWTPELKFTNPKSYELVEGVGTPTIKYDQVCKICRTNRGACVSCHQCHSSFHVGCAHSAGFIFGFDVTPVKSSRRDAVPTFTLGQETGSLAAAIWCKDHAPKTIVHPLNEVVDEDGTTALQLYVQNYKHADPTLTGTARKANLLDQFTKSIPASTTGAPVNRRTSIVQAGSRSARNSTAGLLKLEEQETDSQSATSIPKEDVKCELCEVEVSPKWWKVPEATDSAASGSNPDLPISTIEAVHARQSSASTPAPQEGPRFPNGIINPDPPEVTKSENISRSTSATGKTAVPDGIPVPRPGTYLCNKCNWKWKNKPELLRPPPREPTPPPQPVRSPPRPFVAPPAAPPAWRPMAGAAPPAHPSAPISPWTSHPPPPLNGVAHSPQPTVPHAPPLHPYHPVVAQHHPPPPPPPPNGYPPYNVPGVAPPGPQGTIRSPYAPPTASTSLHHTSSPMLAGLPNGIHSPHTGPYGSPAPGHIPPPQRHTESPFPGLYGGPHHGPPSHGSPGPVPAAVTGPGPLHNRPSTPRDGPLVQSGASGASASPNLRNLLH</sequence>
<gene>
    <name evidence="12" type="ORF">IWZ03DRAFT_129345</name>
</gene>
<evidence type="ECO:0000259" key="10">
    <source>
        <dbReference type="PROSITE" id="PS51293"/>
    </source>
</evidence>
<feature type="region of interest" description="Disordered" evidence="6">
    <location>
        <begin position="656"/>
        <end position="703"/>
    </location>
</feature>
<dbReference type="Pfam" id="PF00628">
    <property type="entry name" value="PHD"/>
    <property type="match status" value="1"/>
</dbReference>
<dbReference type="PROSITE" id="PS51805">
    <property type="entry name" value="EPHD"/>
    <property type="match status" value="1"/>
</dbReference>
<evidence type="ECO:0000256" key="4">
    <source>
        <dbReference type="ARBA" id="ARBA00023242"/>
    </source>
</evidence>
<keyword evidence="4" id="KW-0539">Nucleus</keyword>
<name>A0ABR1KU56_9PEZI</name>
<feature type="region of interest" description="Disordered" evidence="6">
    <location>
        <begin position="1432"/>
        <end position="1486"/>
    </location>
</feature>
<dbReference type="Proteomes" id="UP001363622">
    <property type="component" value="Unassembled WGS sequence"/>
</dbReference>
<dbReference type="InterPro" id="IPR043151">
    <property type="entry name" value="BAH_sf"/>
</dbReference>
<dbReference type="EMBL" id="JBBPHU010000003">
    <property type="protein sequence ID" value="KAK7520082.1"/>
    <property type="molecule type" value="Genomic_DNA"/>
</dbReference>
<dbReference type="SUPFAM" id="SSF57903">
    <property type="entry name" value="FYVE/PHD zinc finger"/>
    <property type="match status" value="2"/>
</dbReference>
<feature type="domain" description="SANT" evidence="10">
    <location>
        <begin position="796"/>
        <end position="841"/>
    </location>
</feature>
<proteinExistence type="predicted"/>
<evidence type="ECO:0000259" key="11">
    <source>
        <dbReference type="PROSITE" id="PS51805"/>
    </source>
</evidence>
<dbReference type="Pfam" id="PF13831">
    <property type="entry name" value="PHD_2"/>
    <property type="match status" value="1"/>
</dbReference>
<evidence type="ECO:0000256" key="2">
    <source>
        <dbReference type="ARBA" id="ARBA00022771"/>
    </source>
</evidence>
<organism evidence="12 13">
    <name type="scientific">Phyllosticta citriasiana</name>
    <dbReference type="NCBI Taxonomy" id="595635"/>
    <lineage>
        <taxon>Eukaryota</taxon>
        <taxon>Fungi</taxon>
        <taxon>Dikarya</taxon>
        <taxon>Ascomycota</taxon>
        <taxon>Pezizomycotina</taxon>
        <taxon>Dothideomycetes</taxon>
        <taxon>Dothideomycetes incertae sedis</taxon>
        <taxon>Botryosphaeriales</taxon>
        <taxon>Phyllostictaceae</taxon>
        <taxon>Phyllosticta</taxon>
    </lineage>
</organism>
<dbReference type="Gene3D" id="3.30.40.10">
    <property type="entry name" value="Zinc/RING finger domain, C3HC4 (zinc finger)"/>
    <property type="match status" value="3"/>
</dbReference>
<keyword evidence="3" id="KW-0862">Zinc</keyword>
<dbReference type="InterPro" id="IPR017884">
    <property type="entry name" value="SANT_dom"/>
</dbReference>
<dbReference type="InterPro" id="IPR011011">
    <property type="entry name" value="Znf_FYVE_PHD"/>
</dbReference>
<dbReference type="CDD" id="cd15497">
    <property type="entry name" value="PHD1_Snt2p_like"/>
    <property type="match status" value="1"/>
</dbReference>
<feature type="domain" description="BAH" evidence="8">
    <location>
        <begin position="321"/>
        <end position="442"/>
    </location>
</feature>
<feature type="region of interest" description="Disordered" evidence="6">
    <location>
        <begin position="1"/>
        <end position="254"/>
    </location>
</feature>
<feature type="domain" description="PHD-type" evidence="11">
    <location>
        <begin position="1159"/>
        <end position="1278"/>
    </location>
</feature>
<dbReference type="PROSITE" id="PS51038">
    <property type="entry name" value="BAH"/>
    <property type="match status" value="1"/>
</dbReference>
<feature type="compositionally biased region" description="Polar residues" evidence="6">
    <location>
        <begin position="1721"/>
        <end position="1737"/>
    </location>
</feature>
<dbReference type="Pfam" id="PF01426">
    <property type="entry name" value="BAH"/>
    <property type="match status" value="1"/>
</dbReference>
<evidence type="ECO:0000313" key="13">
    <source>
        <dbReference type="Proteomes" id="UP001363622"/>
    </source>
</evidence>
<feature type="compositionally biased region" description="Basic residues" evidence="6">
    <location>
        <begin position="656"/>
        <end position="665"/>
    </location>
</feature>
<feature type="domain" description="PHD-type" evidence="7">
    <location>
        <begin position="1054"/>
        <end position="1103"/>
    </location>
</feature>
<feature type="compositionally biased region" description="Low complexity" evidence="6">
    <location>
        <begin position="85"/>
        <end position="107"/>
    </location>
</feature>
<feature type="compositionally biased region" description="Pro residues" evidence="6">
    <location>
        <begin position="1035"/>
        <end position="1048"/>
    </location>
</feature>
<feature type="compositionally biased region" description="Pro residues" evidence="6">
    <location>
        <begin position="1593"/>
        <end position="1617"/>
    </location>
</feature>
<dbReference type="PROSITE" id="PS51156">
    <property type="entry name" value="ELM2"/>
    <property type="match status" value="1"/>
</dbReference>
<feature type="compositionally biased region" description="Low complexity" evidence="6">
    <location>
        <begin position="213"/>
        <end position="225"/>
    </location>
</feature>
<protein>
    <submittedName>
        <fullName evidence="12">Uncharacterized protein</fullName>
    </submittedName>
</protein>
<dbReference type="Gene3D" id="1.10.10.60">
    <property type="entry name" value="Homeodomain-like"/>
    <property type="match status" value="1"/>
</dbReference>
<dbReference type="InterPro" id="IPR000949">
    <property type="entry name" value="ELM2_dom"/>
</dbReference>
<feature type="compositionally biased region" description="Pro residues" evidence="6">
    <location>
        <begin position="1507"/>
        <end position="1538"/>
    </location>
</feature>
<feature type="compositionally biased region" description="Polar residues" evidence="6">
    <location>
        <begin position="1629"/>
        <end position="1640"/>
    </location>
</feature>
<dbReference type="CDD" id="cd15571">
    <property type="entry name" value="ePHD"/>
    <property type="match status" value="1"/>
</dbReference>
<dbReference type="PRINTS" id="PR01217">
    <property type="entry name" value="PRICHEXTENSN"/>
</dbReference>
<keyword evidence="1" id="KW-0479">Metal-binding</keyword>
<feature type="compositionally biased region" description="Low complexity" evidence="6">
    <location>
        <begin position="1688"/>
        <end position="1705"/>
    </location>
</feature>
<evidence type="ECO:0000256" key="5">
    <source>
        <dbReference type="PROSITE-ProRule" id="PRU00146"/>
    </source>
</evidence>
<dbReference type="SMART" id="SM00439">
    <property type="entry name" value="BAH"/>
    <property type="match status" value="1"/>
</dbReference>
<reference evidence="12 13" key="1">
    <citation type="submission" date="2024-04" db="EMBL/GenBank/DDBJ databases">
        <title>Phyllosticta paracitricarpa is synonymous to the EU quarantine fungus P. citricarpa based on phylogenomic analyses.</title>
        <authorList>
            <consortium name="Lawrence Berkeley National Laboratory"/>
            <person name="Van Ingen-Buijs V.A."/>
            <person name="Van Westerhoven A.C."/>
            <person name="Haridas S."/>
            <person name="Skiadas P."/>
            <person name="Martin F."/>
            <person name="Groenewald J.Z."/>
            <person name="Crous P.W."/>
            <person name="Seidl M.F."/>
        </authorList>
    </citation>
    <scope>NUCLEOTIDE SEQUENCE [LARGE SCALE GENOMIC DNA]</scope>
    <source>
        <strain evidence="12 13">CBS 123371</strain>
    </source>
</reference>
<evidence type="ECO:0000256" key="1">
    <source>
        <dbReference type="ARBA" id="ARBA00022723"/>
    </source>
</evidence>
<dbReference type="PROSITE" id="PS50016">
    <property type="entry name" value="ZF_PHD_2"/>
    <property type="match status" value="1"/>
</dbReference>
<dbReference type="InterPro" id="IPR029617">
    <property type="entry name" value="Snt2"/>
</dbReference>
<feature type="compositionally biased region" description="Low complexity" evidence="6">
    <location>
        <begin position="238"/>
        <end position="253"/>
    </location>
</feature>
<feature type="compositionally biased region" description="Pro residues" evidence="6">
    <location>
        <begin position="1574"/>
        <end position="1584"/>
    </location>
</feature>
<evidence type="ECO:0000256" key="3">
    <source>
        <dbReference type="ARBA" id="ARBA00022833"/>
    </source>
</evidence>
<dbReference type="Gene3D" id="2.30.30.490">
    <property type="match status" value="1"/>
</dbReference>
<feature type="compositionally biased region" description="Low complexity" evidence="6">
    <location>
        <begin position="1539"/>
        <end position="1558"/>
    </location>
</feature>
<dbReference type="SMART" id="SM00249">
    <property type="entry name" value="PHD"/>
    <property type="match status" value="3"/>
</dbReference>
<dbReference type="Pfam" id="PF13832">
    <property type="entry name" value="zf-HC5HC2H_2"/>
    <property type="match status" value="1"/>
</dbReference>
<accession>A0ABR1KU56</accession>
<dbReference type="InterPro" id="IPR034732">
    <property type="entry name" value="EPHD"/>
</dbReference>
<evidence type="ECO:0000259" key="8">
    <source>
        <dbReference type="PROSITE" id="PS51038"/>
    </source>
</evidence>
<dbReference type="PANTHER" id="PTHR47672">
    <property type="entry name" value="E3 UBIQUITIN-PROTEIN LIGASE SNT2"/>
    <property type="match status" value="1"/>
</dbReference>
<evidence type="ECO:0000313" key="12">
    <source>
        <dbReference type="EMBL" id="KAK7520082.1"/>
    </source>
</evidence>
<dbReference type="InterPro" id="IPR019787">
    <property type="entry name" value="Znf_PHD-finger"/>
</dbReference>
<feature type="region of interest" description="Disordered" evidence="6">
    <location>
        <begin position="984"/>
        <end position="1049"/>
    </location>
</feature>
<dbReference type="SUPFAM" id="SSF46689">
    <property type="entry name" value="Homeodomain-like"/>
    <property type="match status" value="1"/>
</dbReference>
<feature type="domain" description="ELM2" evidence="9">
    <location>
        <begin position="624"/>
        <end position="785"/>
    </location>
</feature>
<feature type="compositionally biased region" description="Polar residues" evidence="6">
    <location>
        <begin position="116"/>
        <end position="125"/>
    </location>
</feature>
<dbReference type="InterPro" id="IPR001025">
    <property type="entry name" value="BAH_dom"/>
</dbReference>
<dbReference type="InterPro" id="IPR001965">
    <property type="entry name" value="Znf_PHD"/>
</dbReference>
<feature type="compositionally biased region" description="Polar residues" evidence="6">
    <location>
        <begin position="1464"/>
        <end position="1475"/>
    </location>
</feature>
<dbReference type="InterPro" id="IPR009057">
    <property type="entry name" value="Homeodomain-like_sf"/>
</dbReference>
<feature type="region of interest" description="Disordered" evidence="6">
    <location>
        <begin position="1502"/>
        <end position="1737"/>
    </location>
</feature>
<feature type="compositionally biased region" description="Low complexity" evidence="6">
    <location>
        <begin position="149"/>
        <end position="160"/>
    </location>
</feature>
<dbReference type="PROSITE" id="PS51293">
    <property type="entry name" value="SANT"/>
    <property type="match status" value="1"/>
</dbReference>
<comment type="caution">
    <text evidence="12">The sequence shown here is derived from an EMBL/GenBank/DDBJ whole genome shotgun (WGS) entry which is preliminary data.</text>
</comment>
<feature type="region of interest" description="Disordered" evidence="6">
    <location>
        <begin position="1157"/>
        <end position="1177"/>
    </location>
</feature>
<dbReference type="PANTHER" id="PTHR47672:SF1">
    <property type="entry name" value="E3 UBIQUITIN-PROTEIN LIGASE SNT2"/>
    <property type="match status" value="1"/>
</dbReference>
<feature type="compositionally biased region" description="Polar residues" evidence="6">
    <location>
        <begin position="161"/>
        <end position="182"/>
    </location>
</feature>
<evidence type="ECO:0000259" key="9">
    <source>
        <dbReference type="PROSITE" id="PS51156"/>
    </source>
</evidence>
<keyword evidence="2 5" id="KW-0863">Zinc-finger</keyword>
<evidence type="ECO:0000256" key="6">
    <source>
        <dbReference type="SAM" id="MobiDB-lite"/>
    </source>
</evidence>